<comment type="caution">
    <text evidence="2">The sequence shown here is derived from an EMBL/GenBank/DDBJ whole genome shotgun (WGS) entry which is preliminary data.</text>
</comment>
<proteinExistence type="predicted"/>
<dbReference type="PANTHER" id="PTHR46106">
    <property type="entry name" value="IA-2 PROTEIN TYROSINE PHOSPHATASE, ISOFORM C"/>
    <property type="match status" value="1"/>
</dbReference>
<accession>A0ABV0NU93</accession>
<feature type="compositionally biased region" description="Polar residues" evidence="1">
    <location>
        <begin position="15"/>
        <end position="25"/>
    </location>
</feature>
<dbReference type="InterPro" id="IPR033522">
    <property type="entry name" value="IA-2/IA-2_beta"/>
</dbReference>
<protein>
    <submittedName>
        <fullName evidence="2">Uncharacterized protein</fullName>
    </submittedName>
</protein>
<evidence type="ECO:0000256" key="1">
    <source>
        <dbReference type="SAM" id="MobiDB-lite"/>
    </source>
</evidence>
<keyword evidence="3" id="KW-1185">Reference proteome</keyword>
<name>A0ABV0NU93_9TELE</name>
<dbReference type="Proteomes" id="UP001476798">
    <property type="component" value="Unassembled WGS sequence"/>
</dbReference>
<gene>
    <name evidence="2" type="ORF">GOODEAATRI_013637</name>
</gene>
<dbReference type="EMBL" id="JAHRIO010050901">
    <property type="protein sequence ID" value="MEQ2174999.1"/>
    <property type="molecule type" value="Genomic_DNA"/>
</dbReference>
<reference evidence="2 3" key="1">
    <citation type="submission" date="2021-06" db="EMBL/GenBank/DDBJ databases">
        <authorList>
            <person name="Palmer J.M."/>
        </authorList>
    </citation>
    <scope>NUCLEOTIDE SEQUENCE [LARGE SCALE GENOMIC DNA]</scope>
    <source>
        <strain evidence="2 3">GA_2019</strain>
        <tissue evidence="2">Muscle</tissue>
    </source>
</reference>
<feature type="region of interest" description="Disordered" evidence="1">
    <location>
        <begin position="1"/>
        <end position="53"/>
    </location>
</feature>
<feature type="compositionally biased region" description="Basic and acidic residues" evidence="1">
    <location>
        <begin position="1"/>
        <end position="11"/>
    </location>
</feature>
<feature type="region of interest" description="Disordered" evidence="1">
    <location>
        <begin position="125"/>
        <end position="151"/>
    </location>
</feature>
<evidence type="ECO:0000313" key="2">
    <source>
        <dbReference type="EMBL" id="MEQ2174999.1"/>
    </source>
</evidence>
<dbReference type="PANTHER" id="PTHR46106:SF5">
    <property type="entry name" value="RECEPTOR-TYPE TYROSINE-PROTEIN PHOSPHATASE N2"/>
    <property type="match status" value="1"/>
</dbReference>
<evidence type="ECO:0000313" key="3">
    <source>
        <dbReference type="Proteomes" id="UP001476798"/>
    </source>
</evidence>
<organism evidence="2 3">
    <name type="scientific">Goodea atripinnis</name>
    <dbReference type="NCBI Taxonomy" id="208336"/>
    <lineage>
        <taxon>Eukaryota</taxon>
        <taxon>Metazoa</taxon>
        <taxon>Chordata</taxon>
        <taxon>Craniata</taxon>
        <taxon>Vertebrata</taxon>
        <taxon>Euteleostomi</taxon>
        <taxon>Actinopterygii</taxon>
        <taxon>Neopterygii</taxon>
        <taxon>Teleostei</taxon>
        <taxon>Neoteleostei</taxon>
        <taxon>Acanthomorphata</taxon>
        <taxon>Ovalentaria</taxon>
        <taxon>Atherinomorphae</taxon>
        <taxon>Cyprinodontiformes</taxon>
        <taxon>Goodeidae</taxon>
        <taxon>Goodea</taxon>
    </lineage>
</organism>
<feature type="compositionally biased region" description="Low complexity" evidence="1">
    <location>
        <begin position="27"/>
        <end position="43"/>
    </location>
</feature>
<sequence length="158" mass="17446">MSVKPPVERPEPISSRINSVSSQFSDGGPAISPSGRGSISSWSEEPTHSNMDISTGHMILEQQEQRVSWQQTWAPVDLSEEEIRETRNSIQNGSRIMSPPMWPGFHAALSYRCFWMVRQSHNAGSDRYSAGLPQSPMGHHGNTSSLPLPNVNFDATLA</sequence>